<dbReference type="CDD" id="cd16448">
    <property type="entry name" value="RING-H2"/>
    <property type="match status" value="1"/>
</dbReference>
<feature type="compositionally biased region" description="Low complexity" evidence="2">
    <location>
        <begin position="366"/>
        <end position="384"/>
    </location>
</feature>
<organism evidence="5">
    <name type="scientific">Volvox carteri f. nagariensis</name>
    <dbReference type="NCBI Taxonomy" id="3068"/>
    <lineage>
        <taxon>Eukaryota</taxon>
        <taxon>Viridiplantae</taxon>
        <taxon>Chlorophyta</taxon>
        <taxon>core chlorophytes</taxon>
        <taxon>Chlorophyceae</taxon>
        <taxon>CS clade</taxon>
        <taxon>Chlamydomonadales</taxon>
        <taxon>Volvocaceae</taxon>
        <taxon>Volvox</taxon>
    </lineage>
</organism>
<dbReference type="RefSeq" id="XP_002953778.1">
    <property type="nucleotide sequence ID" value="XM_002953732.1"/>
</dbReference>
<keyword evidence="1" id="KW-0863">Zinc-finger</keyword>
<dbReference type="Proteomes" id="UP000001058">
    <property type="component" value="Unassembled WGS sequence"/>
</dbReference>
<dbReference type="GO" id="GO:0008270">
    <property type="term" value="F:zinc ion binding"/>
    <property type="evidence" value="ECO:0007669"/>
    <property type="project" value="UniProtKB-KW"/>
</dbReference>
<feature type="compositionally biased region" description="Low complexity" evidence="2">
    <location>
        <begin position="337"/>
        <end position="357"/>
    </location>
</feature>
<evidence type="ECO:0000313" key="5">
    <source>
        <dbReference type="Proteomes" id="UP000001058"/>
    </source>
</evidence>
<dbReference type="InterPro" id="IPR001841">
    <property type="entry name" value="Znf_RING"/>
</dbReference>
<dbReference type="SUPFAM" id="SSF57850">
    <property type="entry name" value="RING/U-box"/>
    <property type="match status" value="1"/>
</dbReference>
<protein>
    <recommendedName>
        <fullName evidence="3">RING-type domain-containing protein</fullName>
    </recommendedName>
</protein>
<keyword evidence="1" id="KW-0862">Zinc</keyword>
<dbReference type="PROSITE" id="PS50089">
    <property type="entry name" value="ZF_RING_2"/>
    <property type="match status" value="1"/>
</dbReference>
<dbReference type="InterPro" id="IPR013083">
    <property type="entry name" value="Znf_RING/FYVE/PHD"/>
</dbReference>
<dbReference type="SMART" id="SM00184">
    <property type="entry name" value="RING"/>
    <property type="match status" value="1"/>
</dbReference>
<dbReference type="GeneID" id="9616933"/>
<keyword evidence="5" id="KW-1185">Reference proteome</keyword>
<dbReference type="KEGG" id="vcn:VOLCADRAFT_106119"/>
<dbReference type="Gene3D" id="3.30.40.10">
    <property type="entry name" value="Zinc/RING finger domain, C3HC4 (zinc finger)"/>
    <property type="match status" value="1"/>
</dbReference>
<feature type="compositionally biased region" description="Acidic residues" evidence="2">
    <location>
        <begin position="385"/>
        <end position="402"/>
    </location>
</feature>
<dbReference type="InParanoid" id="D8U576"/>
<evidence type="ECO:0000313" key="4">
    <source>
        <dbReference type="EMBL" id="EFJ45102.1"/>
    </source>
</evidence>
<dbReference type="OrthoDB" id="9984778at2759"/>
<feature type="region of interest" description="Disordered" evidence="2">
    <location>
        <begin position="332"/>
        <end position="402"/>
    </location>
</feature>
<evidence type="ECO:0000256" key="2">
    <source>
        <dbReference type="SAM" id="MobiDB-lite"/>
    </source>
</evidence>
<name>D8U576_VOLCA</name>
<dbReference type="Pfam" id="PF13639">
    <property type="entry name" value="zf-RING_2"/>
    <property type="match status" value="1"/>
</dbReference>
<dbReference type="EMBL" id="GL378359">
    <property type="protein sequence ID" value="EFJ45102.1"/>
    <property type="molecule type" value="Genomic_DNA"/>
</dbReference>
<evidence type="ECO:0000256" key="1">
    <source>
        <dbReference type="PROSITE-ProRule" id="PRU00175"/>
    </source>
</evidence>
<evidence type="ECO:0000259" key="3">
    <source>
        <dbReference type="PROSITE" id="PS50089"/>
    </source>
</evidence>
<reference evidence="4 5" key="1">
    <citation type="journal article" date="2010" name="Science">
        <title>Genomic analysis of organismal complexity in the multicellular green alga Volvox carteri.</title>
        <authorList>
            <person name="Prochnik S.E."/>
            <person name="Umen J."/>
            <person name="Nedelcu A.M."/>
            <person name="Hallmann A."/>
            <person name="Miller S.M."/>
            <person name="Nishii I."/>
            <person name="Ferris P."/>
            <person name="Kuo A."/>
            <person name="Mitros T."/>
            <person name="Fritz-Laylin L.K."/>
            <person name="Hellsten U."/>
            <person name="Chapman J."/>
            <person name="Simakov O."/>
            <person name="Rensing S.A."/>
            <person name="Terry A."/>
            <person name="Pangilinan J."/>
            <person name="Kapitonov V."/>
            <person name="Jurka J."/>
            <person name="Salamov A."/>
            <person name="Shapiro H."/>
            <person name="Schmutz J."/>
            <person name="Grimwood J."/>
            <person name="Lindquist E."/>
            <person name="Lucas S."/>
            <person name="Grigoriev I.V."/>
            <person name="Schmitt R."/>
            <person name="Kirk D."/>
            <person name="Rokhsar D.S."/>
        </authorList>
    </citation>
    <scope>NUCLEOTIDE SEQUENCE [LARGE SCALE GENOMIC DNA]</scope>
    <source>
        <strain evidence="5">f. Nagariensis / Eve</strain>
    </source>
</reference>
<dbReference type="AlphaFoldDB" id="D8U576"/>
<sequence>MEWADLGTNRPLSVPNKEPPLFTIVNVLVMKFRAVKVSRTVTIPYTHSKDGFRQYIFRQDRFHCILLTKYVKKMCRALSKATRHDYNETDARLYEAQLAACSNPSTTGFTGKAGLVESDREPCSDTVLKAICNLERATSLAAQLREYEVLTYCAIGLAELQISRRDLAAASATFDGCVTSCAAIADAPLRASLLQRVLPKSMEVCNMQGRTADSFTRLRLLNTVLSLDGRSVTEECPICGEAFTGSRACLAFGCGHSFHRDCCDGWLGRKMFTCGSFRAECPVCAQVDWSLKPTPAATRALEEYRQACGGTGSTSGSNGGCHGRGFIGDNGTAAGAGSTSSDRSGNSSSSTGSSGSSMMPDRYTLSAGSDVESESSSCSGSPDGSDWESEDEDEDCAESNMR</sequence>
<feature type="domain" description="RING-type" evidence="3">
    <location>
        <begin position="236"/>
        <end position="284"/>
    </location>
</feature>
<gene>
    <name evidence="4" type="ORF">VOLCADRAFT_106119</name>
</gene>
<keyword evidence="1" id="KW-0479">Metal-binding</keyword>
<proteinExistence type="predicted"/>
<accession>D8U576</accession>